<evidence type="ECO:0000313" key="3">
    <source>
        <dbReference type="Proteomes" id="UP001497482"/>
    </source>
</evidence>
<keyword evidence="3" id="KW-1185">Reference proteome</keyword>
<feature type="region of interest" description="Disordered" evidence="1">
    <location>
        <begin position="152"/>
        <end position="171"/>
    </location>
</feature>
<proteinExistence type="predicted"/>
<reference evidence="2 3" key="1">
    <citation type="submission" date="2024-04" db="EMBL/GenBank/DDBJ databases">
        <authorList>
            <person name="Waldvogel A.-M."/>
            <person name="Schoenle A."/>
        </authorList>
    </citation>
    <scope>NUCLEOTIDE SEQUENCE [LARGE SCALE GENOMIC DNA]</scope>
</reference>
<sequence length="171" mass="18730">MVWVSSRWISAQRRPESAAGCKRVSFLQRTVGLEAGRDREGVGCVEAEEESLGKHYCWNYTHKVNPQSDQNHRVSTEVRVRAGRSWKEQDVTDDPPLGDRSWNVWGGMRDISDLARDERDRHRASSLSSSAAGACVCFSHIPAAQSSVKAGGPFTTGAAGGGRLMDGRAEL</sequence>
<dbReference type="AlphaFoldDB" id="A0AAV2MN81"/>
<dbReference type="EMBL" id="OZ035831">
    <property type="protein sequence ID" value="CAL1614952.1"/>
    <property type="molecule type" value="Genomic_DNA"/>
</dbReference>
<gene>
    <name evidence="2" type="ORF">KC01_LOCUS40971</name>
</gene>
<evidence type="ECO:0000256" key="1">
    <source>
        <dbReference type="SAM" id="MobiDB-lite"/>
    </source>
</evidence>
<evidence type="ECO:0000313" key="2">
    <source>
        <dbReference type="EMBL" id="CAL1614952.1"/>
    </source>
</evidence>
<protein>
    <submittedName>
        <fullName evidence="2">Uncharacterized protein</fullName>
    </submittedName>
</protein>
<name>A0AAV2MN81_KNICA</name>
<organism evidence="2 3">
    <name type="scientific">Knipowitschia caucasica</name>
    <name type="common">Caucasian dwarf goby</name>
    <name type="synonym">Pomatoschistus caucasicus</name>
    <dbReference type="NCBI Taxonomy" id="637954"/>
    <lineage>
        <taxon>Eukaryota</taxon>
        <taxon>Metazoa</taxon>
        <taxon>Chordata</taxon>
        <taxon>Craniata</taxon>
        <taxon>Vertebrata</taxon>
        <taxon>Euteleostomi</taxon>
        <taxon>Actinopterygii</taxon>
        <taxon>Neopterygii</taxon>
        <taxon>Teleostei</taxon>
        <taxon>Neoteleostei</taxon>
        <taxon>Acanthomorphata</taxon>
        <taxon>Gobiaria</taxon>
        <taxon>Gobiiformes</taxon>
        <taxon>Gobioidei</taxon>
        <taxon>Gobiidae</taxon>
        <taxon>Gobiinae</taxon>
        <taxon>Knipowitschia</taxon>
    </lineage>
</organism>
<dbReference type="Proteomes" id="UP001497482">
    <property type="component" value="Chromosome 9"/>
</dbReference>
<accession>A0AAV2MN81</accession>